<protein>
    <submittedName>
        <fullName evidence="2">Alpha-L-arabinofuranosidase</fullName>
    </submittedName>
</protein>
<gene>
    <name evidence="2" type="ORF">A6A03_01985</name>
</gene>
<reference evidence="2 3" key="1">
    <citation type="submission" date="2016-04" db="EMBL/GenBank/DDBJ databases">
        <title>Chloroflexus islandicus sp. nov., a thermophilic filamentous anoxygenic phototrophic bacterium from geyser Strokkur (Iceland).</title>
        <authorList>
            <person name="Gaisin V.A."/>
            <person name="Kalashnikov A.M."/>
            <person name="Sukhacheva M.V."/>
            <person name="Grouzdev D.S."/>
            <person name="Ivanov T.M."/>
            <person name="Kuznetsov B."/>
            <person name="Gorlenko V.M."/>
        </authorList>
    </citation>
    <scope>NUCLEOTIDE SEQUENCE [LARGE SCALE GENOMIC DNA]</scope>
    <source>
        <strain evidence="3">isl-2</strain>
    </source>
</reference>
<evidence type="ECO:0000313" key="3">
    <source>
        <dbReference type="Proteomes" id="UP000078287"/>
    </source>
</evidence>
<proteinExistence type="predicted"/>
<dbReference type="PROSITE" id="PS51257">
    <property type="entry name" value="PROKAR_LIPOPROTEIN"/>
    <property type="match status" value="1"/>
</dbReference>
<feature type="signal peptide" evidence="1">
    <location>
        <begin position="1"/>
        <end position="25"/>
    </location>
</feature>
<feature type="chain" id="PRO_5008091831" evidence="1">
    <location>
        <begin position="26"/>
        <end position="533"/>
    </location>
</feature>
<evidence type="ECO:0000256" key="1">
    <source>
        <dbReference type="SAM" id="SignalP"/>
    </source>
</evidence>
<organism evidence="2 3">
    <name type="scientific">Chloroflexus islandicus</name>
    <dbReference type="NCBI Taxonomy" id="1707952"/>
    <lineage>
        <taxon>Bacteria</taxon>
        <taxon>Bacillati</taxon>
        <taxon>Chloroflexota</taxon>
        <taxon>Chloroflexia</taxon>
        <taxon>Chloroflexales</taxon>
        <taxon>Chloroflexineae</taxon>
        <taxon>Chloroflexaceae</taxon>
        <taxon>Chloroflexus</taxon>
    </lineage>
</organism>
<dbReference type="InterPro" id="IPR017853">
    <property type="entry name" value="GH"/>
</dbReference>
<evidence type="ECO:0000313" key="2">
    <source>
        <dbReference type="EMBL" id="OAN46050.1"/>
    </source>
</evidence>
<dbReference type="GO" id="GO:0000272">
    <property type="term" value="P:polysaccharide catabolic process"/>
    <property type="evidence" value="ECO:0007669"/>
    <property type="project" value="TreeGrafter"/>
</dbReference>
<dbReference type="PANTHER" id="PTHR43576">
    <property type="entry name" value="ALPHA-L-ARABINOFURANOSIDASE C-RELATED"/>
    <property type="match status" value="1"/>
</dbReference>
<dbReference type="RefSeq" id="WP_066786797.1">
    <property type="nucleotide sequence ID" value="NZ_LWQS01000049.1"/>
</dbReference>
<dbReference type="EMBL" id="LWQS01000049">
    <property type="protein sequence ID" value="OAN46050.1"/>
    <property type="molecule type" value="Genomic_DNA"/>
</dbReference>
<dbReference type="OrthoDB" id="9801198at2"/>
<accession>A0A178MB75</accession>
<dbReference type="Gene3D" id="2.60.40.1180">
    <property type="entry name" value="Golgi alpha-mannosidase II"/>
    <property type="match status" value="1"/>
</dbReference>
<keyword evidence="1" id="KW-0732">Signal</keyword>
<dbReference type="Gene3D" id="3.20.20.80">
    <property type="entry name" value="Glycosidases"/>
    <property type="match status" value="1"/>
</dbReference>
<keyword evidence="3" id="KW-1185">Reference proteome</keyword>
<dbReference type="Proteomes" id="UP000078287">
    <property type="component" value="Unassembled WGS sequence"/>
</dbReference>
<dbReference type="SUPFAM" id="SSF51445">
    <property type="entry name" value="(Trans)glycosidases"/>
    <property type="match status" value="1"/>
</dbReference>
<dbReference type="AlphaFoldDB" id="A0A178MB75"/>
<dbReference type="InterPro" id="IPR013780">
    <property type="entry name" value="Glyco_hydro_b"/>
</dbReference>
<name>A0A178MB75_9CHLR</name>
<dbReference type="STRING" id="1707952.A6A03_01985"/>
<comment type="caution">
    <text evidence="2">The sequence shown here is derived from an EMBL/GenBank/DDBJ whole genome shotgun (WGS) entry which is preliminary data.</text>
</comment>
<sequence>MATFPRWLWIGFVIIFVACQAPVSAPAPTAVSPAGPTAPALSPSAVPVSPTAAPASPMIVIDPSMARPFARELLGANVPAWLNPYRLNDDTFISRTAELGLTLLRMPGGSWSNAYAWADCETGGEGCYWPWAAKPSDFLRFARTVNAEIIWTVSINGSAQEAAALVAFFNGAIDDERPIGPDSRGRDWQTVGHWARLRAEVVGQEPFPVRYWEIGNEVYGAKREVGPDCSEWGWEDVWTCDADEYLRGATFDGVAYDGYLAFYDAMKAVDPSIQIGAVGVEKPDDWSNWGNRVIAGAGAKLDFYVVHYYPYFQPPENPAGALQQPQRSWPTIMADLRAAFDRHLGRQVPVAVTEYNLVSFQDSDNGQLMRRAVNLFFIADTIGQMAVHGVAIANQWDLANGRAYNGTDYGLLDADTFAPNPQYYALLLWSQFGDELLDVQHPFDPATTLSVYAGRRADGSLTLLALNKTDQSLTATMALPAGDWQMSATVVSATDLLAETVTLAESEALLVASGDSYTFAPYTLTLLTFAIPQ</sequence>
<dbReference type="PANTHER" id="PTHR43576:SF3">
    <property type="entry name" value="ALPHA-L-ARABINOFURANOSIDASE C"/>
    <property type="match status" value="1"/>
</dbReference>